<reference evidence="2 3" key="1">
    <citation type="journal article" date="2013" name="BMC Genomics">
        <title>Reconstruction of the lipid metabolism for the microalga Monoraphidium neglectum from its genome sequence reveals characteristics suitable for biofuel production.</title>
        <authorList>
            <person name="Bogen C."/>
            <person name="Al-Dilaimi A."/>
            <person name="Albersmeier A."/>
            <person name="Wichmann J."/>
            <person name="Grundmann M."/>
            <person name="Rupp O."/>
            <person name="Lauersen K.J."/>
            <person name="Blifernez-Klassen O."/>
            <person name="Kalinowski J."/>
            <person name="Goesmann A."/>
            <person name="Mussgnug J.H."/>
            <person name="Kruse O."/>
        </authorList>
    </citation>
    <scope>NUCLEOTIDE SEQUENCE [LARGE SCALE GENOMIC DNA]</scope>
    <source>
        <strain evidence="2 3">SAG 48.87</strain>
    </source>
</reference>
<evidence type="ECO:0000313" key="2">
    <source>
        <dbReference type="EMBL" id="KIZ07024.1"/>
    </source>
</evidence>
<organism evidence="2 3">
    <name type="scientific">Monoraphidium neglectum</name>
    <dbReference type="NCBI Taxonomy" id="145388"/>
    <lineage>
        <taxon>Eukaryota</taxon>
        <taxon>Viridiplantae</taxon>
        <taxon>Chlorophyta</taxon>
        <taxon>core chlorophytes</taxon>
        <taxon>Chlorophyceae</taxon>
        <taxon>CS clade</taxon>
        <taxon>Sphaeropleales</taxon>
        <taxon>Selenastraceae</taxon>
        <taxon>Monoraphidium</taxon>
    </lineage>
</organism>
<gene>
    <name evidence="2" type="ORF">MNEG_0935</name>
</gene>
<dbReference type="AlphaFoldDB" id="A0A0D2LKV8"/>
<dbReference type="EMBL" id="KK100304">
    <property type="protein sequence ID" value="KIZ07024.1"/>
    <property type="molecule type" value="Genomic_DNA"/>
</dbReference>
<dbReference type="OrthoDB" id="10054429at2759"/>
<protein>
    <submittedName>
        <fullName evidence="2">Uncharacterized protein</fullName>
    </submittedName>
</protein>
<sequence length="57" mass="6097">GVTLVLATSWWLIDAHKWFRGPRFGYGGNAADDEEGDPKGALAEAPKDKDADLPAAQ</sequence>
<dbReference type="KEGG" id="mng:MNEG_0935"/>
<evidence type="ECO:0000256" key="1">
    <source>
        <dbReference type="SAM" id="MobiDB-lite"/>
    </source>
</evidence>
<proteinExistence type="predicted"/>
<evidence type="ECO:0000313" key="3">
    <source>
        <dbReference type="Proteomes" id="UP000054498"/>
    </source>
</evidence>
<feature type="compositionally biased region" description="Basic and acidic residues" evidence="1">
    <location>
        <begin position="45"/>
        <end position="57"/>
    </location>
</feature>
<feature type="non-terminal residue" evidence="2">
    <location>
        <position position="1"/>
    </location>
</feature>
<feature type="region of interest" description="Disordered" evidence="1">
    <location>
        <begin position="27"/>
        <end position="57"/>
    </location>
</feature>
<dbReference type="Proteomes" id="UP000054498">
    <property type="component" value="Unassembled WGS sequence"/>
</dbReference>
<name>A0A0D2LKV8_9CHLO</name>
<keyword evidence="3" id="KW-1185">Reference proteome</keyword>
<accession>A0A0D2LKV8</accession>
<dbReference type="RefSeq" id="XP_013906043.1">
    <property type="nucleotide sequence ID" value="XM_014050589.1"/>
</dbReference>
<dbReference type="GeneID" id="25727053"/>